<evidence type="ECO:0000313" key="3">
    <source>
        <dbReference type="WBParaSite" id="scaffold12058_cov236.g16051"/>
    </source>
</evidence>
<protein>
    <submittedName>
        <fullName evidence="3">Uncharacterized protein</fullName>
    </submittedName>
</protein>
<feature type="compositionally biased region" description="Basic and acidic residues" evidence="1">
    <location>
        <begin position="1"/>
        <end position="11"/>
    </location>
</feature>
<organism evidence="2 3">
    <name type="scientific">Meloidogyne javanica</name>
    <name type="common">Root-knot nematode worm</name>
    <dbReference type="NCBI Taxonomy" id="6303"/>
    <lineage>
        <taxon>Eukaryota</taxon>
        <taxon>Metazoa</taxon>
        <taxon>Ecdysozoa</taxon>
        <taxon>Nematoda</taxon>
        <taxon>Chromadorea</taxon>
        <taxon>Rhabditida</taxon>
        <taxon>Tylenchina</taxon>
        <taxon>Tylenchomorpha</taxon>
        <taxon>Tylenchoidea</taxon>
        <taxon>Meloidogynidae</taxon>
        <taxon>Meloidogyninae</taxon>
        <taxon>Meloidogyne</taxon>
        <taxon>Meloidogyne incognita group</taxon>
    </lineage>
</organism>
<name>A0A915LH15_MELJA</name>
<dbReference type="Proteomes" id="UP000887561">
    <property type="component" value="Unplaced"/>
</dbReference>
<evidence type="ECO:0000313" key="2">
    <source>
        <dbReference type="Proteomes" id="UP000887561"/>
    </source>
</evidence>
<proteinExistence type="predicted"/>
<reference evidence="3" key="1">
    <citation type="submission" date="2022-11" db="UniProtKB">
        <authorList>
            <consortium name="WormBaseParasite"/>
        </authorList>
    </citation>
    <scope>IDENTIFICATION</scope>
</reference>
<feature type="compositionally biased region" description="Polar residues" evidence="1">
    <location>
        <begin position="100"/>
        <end position="117"/>
    </location>
</feature>
<dbReference type="AlphaFoldDB" id="A0A915LH15"/>
<feature type="region of interest" description="Disordered" evidence="1">
    <location>
        <begin position="90"/>
        <end position="131"/>
    </location>
</feature>
<keyword evidence="2" id="KW-1185">Reference proteome</keyword>
<accession>A0A915LH15</accession>
<evidence type="ECO:0000256" key="1">
    <source>
        <dbReference type="SAM" id="MobiDB-lite"/>
    </source>
</evidence>
<feature type="region of interest" description="Disordered" evidence="1">
    <location>
        <begin position="1"/>
        <end position="31"/>
    </location>
</feature>
<dbReference type="WBParaSite" id="scaffold12058_cov236.g16051">
    <property type="protein sequence ID" value="scaffold12058_cov236.g16051"/>
    <property type="gene ID" value="scaffold12058_cov236.g16051"/>
</dbReference>
<sequence length="303" mass="34562">MEGENDTKVIKNSEPIENGHEPSSSIISIPSSSNNIGHLNINNNVARVSGDDSSDEDPVEYLRDLRRRVQFSDRSQRVLDDSDNLLKSIKNRRAPIPSPLANSSSTSAVGGQHSSFSLEKRRKSGDSTIHDRAERTSRYLLNTPKFPRIDFDDWITEELTDRKPAWHQLEESVKSSYNKPRATAERNRQLNEYQDTQLNHLEFNRARRRHQSTDLPFTELTHLDSESLYAAPHLSRTQGIERPELTRYSKIADDITARLLKTSILPEHMKTITSKEFRSAPFPSAGSSTEQFATEDEMLVKLF</sequence>
<feature type="compositionally biased region" description="Low complexity" evidence="1">
    <location>
        <begin position="22"/>
        <end position="31"/>
    </location>
</feature>